<protein>
    <recommendedName>
        <fullName evidence="4">Transmembrane protein</fullName>
    </recommendedName>
</protein>
<reference evidence="2 3" key="1">
    <citation type="journal article" date="2012" name="J. Bacteriol.">
        <title>Genome sequence of a novel nicotine-degrading strain, Pseudomonas geniculata N1.</title>
        <authorList>
            <person name="Tang H."/>
            <person name="Yu H."/>
            <person name="Tai C."/>
            <person name="Huang K."/>
            <person name="Liu Y."/>
            <person name="Wang L."/>
            <person name="Yao Y."/>
            <person name="Wu G."/>
            <person name="Xu P."/>
        </authorList>
    </citation>
    <scope>NUCLEOTIDE SEQUENCE [LARGE SCALE GENOMIC DNA]</scope>
    <source>
        <strain evidence="2 3">N1</strain>
    </source>
</reference>
<feature type="transmembrane region" description="Helical" evidence="1">
    <location>
        <begin position="138"/>
        <end position="162"/>
    </location>
</feature>
<name>A0A0L8A994_9GAMM</name>
<keyword evidence="1" id="KW-0472">Membrane</keyword>
<dbReference type="Proteomes" id="UP000036890">
    <property type="component" value="Unassembled WGS sequence"/>
</dbReference>
<feature type="transmembrane region" description="Helical" evidence="1">
    <location>
        <begin position="12"/>
        <end position="31"/>
    </location>
</feature>
<accession>A0A0L8A994</accession>
<comment type="caution">
    <text evidence="2">The sequence shown here is derived from an EMBL/GenBank/DDBJ whole genome shotgun (WGS) entry which is preliminary data.</text>
</comment>
<dbReference type="EMBL" id="AJLO02000025">
    <property type="protein sequence ID" value="KOE98801.1"/>
    <property type="molecule type" value="Genomic_DNA"/>
</dbReference>
<dbReference type="AlphaFoldDB" id="A0A0L8A994"/>
<dbReference type="OrthoDB" id="1425700at2"/>
<feature type="transmembrane region" description="Helical" evidence="1">
    <location>
        <begin position="182"/>
        <end position="200"/>
    </location>
</feature>
<feature type="transmembrane region" description="Helical" evidence="1">
    <location>
        <begin position="73"/>
        <end position="90"/>
    </location>
</feature>
<dbReference type="RefSeq" id="WP_010483204.1">
    <property type="nucleotide sequence ID" value="NZ_AJLO02000025.1"/>
</dbReference>
<organism evidence="2 3">
    <name type="scientific">Stenotrophomonas geniculata N1</name>
    <dbReference type="NCBI Taxonomy" id="1167641"/>
    <lineage>
        <taxon>Bacteria</taxon>
        <taxon>Pseudomonadati</taxon>
        <taxon>Pseudomonadota</taxon>
        <taxon>Gammaproteobacteria</taxon>
        <taxon>Lysobacterales</taxon>
        <taxon>Lysobacteraceae</taxon>
        <taxon>Stenotrophomonas</taxon>
    </lineage>
</organism>
<keyword evidence="1" id="KW-1133">Transmembrane helix</keyword>
<feature type="transmembrane region" description="Helical" evidence="1">
    <location>
        <begin position="43"/>
        <end position="66"/>
    </location>
</feature>
<feature type="transmembrane region" description="Helical" evidence="1">
    <location>
        <begin position="96"/>
        <end position="117"/>
    </location>
</feature>
<evidence type="ECO:0008006" key="4">
    <source>
        <dbReference type="Google" id="ProtNLM"/>
    </source>
</evidence>
<sequence length="222" mass="24885">MKDNLQLLLSHLGRTSLFGLMMALPPALAWLDIHWLGNAVGEWSLVELTQEGFLVASVAAFVRLALRRADDRAFAVLAAALFACMLLREMDEALDLIAHGFWKYPVGVLIIGSLAWASRDWRRAMQALVRFLVSRPGTVMTIGLVLLLFYSRLIGMTSLWTGLLGDQYIRVFKNTIEETTELLGYTFILAASVGYVAHRVREPLTARKRTVHEDAGMQQRPL</sequence>
<evidence type="ECO:0000313" key="3">
    <source>
        <dbReference type="Proteomes" id="UP000036890"/>
    </source>
</evidence>
<keyword evidence="1" id="KW-0812">Transmembrane</keyword>
<dbReference type="GeneID" id="86936247"/>
<evidence type="ECO:0000256" key="1">
    <source>
        <dbReference type="SAM" id="Phobius"/>
    </source>
</evidence>
<gene>
    <name evidence="2" type="ORF">W7K_12805</name>
</gene>
<evidence type="ECO:0000313" key="2">
    <source>
        <dbReference type="EMBL" id="KOE98801.1"/>
    </source>
</evidence>
<proteinExistence type="predicted"/>